<proteinExistence type="predicted"/>
<protein>
    <submittedName>
        <fullName evidence="1">Uncharacterized protein</fullName>
    </submittedName>
</protein>
<reference evidence="1 2" key="1">
    <citation type="journal article" date="2021" name="Hortic Res">
        <title>High-quality reference genome and annotation aids understanding of berry development for evergreen blueberry (Vaccinium darrowii).</title>
        <authorList>
            <person name="Yu J."/>
            <person name="Hulse-Kemp A.M."/>
            <person name="Babiker E."/>
            <person name="Staton M."/>
        </authorList>
    </citation>
    <scope>NUCLEOTIDE SEQUENCE [LARGE SCALE GENOMIC DNA]</scope>
    <source>
        <strain evidence="2">cv. NJ 8807/NJ 8810</strain>
        <tissue evidence="1">Young leaf</tissue>
    </source>
</reference>
<keyword evidence="2" id="KW-1185">Reference proteome</keyword>
<accession>A0ACB7ZFQ5</accession>
<evidence type="ECO:0000313" key="1">
    <source>
        <dbReference type="EMBL" id="KAH7864695.1"/>
    </source>
</evidence>
<dbReference type="EMBL" id="CM037162">
    <property type="protein sequence ID" value="KAH7864695.1"/>
    <property type="molecule type" value="Genomic_DNA"/>
</dbReference>
<organism evidence="1 2">
    <name type="scientific">Vaccinium darrowii</name>
    <dbReference type="NCBI Taxonomy" id="229202"/>
    <lineage>
        <taxon>Eukaryota</taxon>
        <taxon>Viridiplantae</taxon>
        <taxon>Streptophyta</taxon>
        <taxon>Embryophyta</taxon>
        <taxon>Tracheophyta</taxon>
        <taxon>Spermatophyta</taxon>
        <taxon>Magnoliopsida</taxon>
        <taxon>eudicotyledons</taxon>
        <taxon>Gunneridae</taxon>
        <taxon>Pentapetalae</taxon>
        <taxon>asterids</taxon>
        <taxon>Ericales</taxon>
        <taxon>Ericaceae</taxon>
        <taxon>Vaccinioideae</taxon>
        <taxon>Vaccinieae</taxon>
        <taxon>Vaccinium</taxon>
    </lineage>
</organism>
<sequence>MSFIQDIWPLLRLRGIGEKSQKFSDSFLQNLSQSMSTTSCSGSDGSAELEACRDESTAFLLKMVAIAAILTAGVAGVAIPLLGKNRRFLRTDSNPFFVAKAFAAGVILATGFVHMLPDATSALTDSCLPKYPWSKFPFSGFFAMISALATLLVDFVGTQYYERKQEKQQRAGQLDRLNSVDSVSSVDSGIVEEKERNGKVFGEEKGGGMHIVGIHAHAAHHRHNHPHGKDACEGHVTEHSHGSDVHSHRFGDGEEEGSVRHVVVSQVLELGIVSHSIIIGLSLGVSQSPCTIRPLIAALSFHQFFEGFALGGCISQAQFGTLHATIMACFFAFTTPAGIAVGTGISSFYNPDSPRALIIEGTLDSISAGILVYMALVDLIAADFLSKRMSCNFRLQAKTIPQLACRVEVGLYKKNGYFQPTRKPRGKRYCNRLAELKLNSTKSGISQTFDGVFPNIGLTRLLRPASSSQGTIFGQVELLQKRNIAVLSEN</sequence>
<comment type="caution">
    <text evidence="1">The sequence shown here is derived from an EMBL/GenBank/DDBJ whole genome shotgun (WGS) entry which is preliminary data.</text>
</comment>
<dbReference type="Proteomes" id="UP000828048">
    <property type="component" value="Chromosome 12"/>
</dbReference>
<gene>
    <name evidence="1" type="ORF">Vadar_032727</name>
</gene>
<name>A0ACB7ZFQ5_9ERIC</name>
<evidence type="ECO:0000313" key="2">
    <source>
        <dbReference type="Proteomes" id="UP000828048"/>
    </source>
</evidence>